<evidence type="ECO:0008006" key="3">
    <source>
        <dbReference type="Google" id="ProtNLM"/>
    </source>
</evidence>
<dbReference type="AlphaFoldDB" id="A0A4Q9QQD5"/>
<dbReference type="InterPro" id="IPR043148">
    <property type="entry name" value="TagF_C"/>
</dbReference>
<dbReference type="Gene3D" id="3.40.50.12580">
    <property type="match status" value="1"/>
</dbReference>
<protein>
    <recommendedName>
        <fullName evidence="3">CDP-glycerol--glycerophosphate glycerophosphotransferase</fullName>
    </recommendedName>
</protein>
<name>A0A4Q9QQD5_9GAMM</name>
<sequence>MDEAKKQWNGFFTQIDVYEKKILITMQSSNLAPLFADLVRQCDSSYCFLIRVHPGFPLEKDEVYLELVRDCPNVFFDQPSCMPIQLIMEYVDVHITEWSGAVVDAYFEGVRSVVLSDMGLDYFSDFIACGLVFYAKNLDELKSYVCELQRFPSRGMDSQKR</sequence>
<dbReference type="EMBL" id="QJUI01000004">
    <property type="protein sequence ID" value="TBU81917.1"/>
    <property type="molecule type" value="Genomic_DNA"/>
</dbReference>
<keyword evidence="2" id="KW-1185">Reference proteome</keyword>
<evidence type="ECO:0000313" key="1">
    <source>
        <dbReference type="EMBL" id="TBU81917.1"/>
    </source>
</evidence>
<accession>A0A4Q9QQD5</accession>
<reference evidence="1 2" key="1">
    <citation type="submission" date="2018-06" db="EMBL/GenBank/DDBJ databases">
        <title>Three novel Pseudomonas species isolated from symptomatic oak.</title>
        <authorList>
            <person name="Bueno-Gonzalez V."/>
            <person name="Brady C."/>
        </authorList>
    </citation>
    <scope>NUCLEOTIDE SEQUENCE [LARGE SCALE GENOMIC DNA]</scope>
    <source>
        <strain evidence="1 2">P9A</strain>
    </source>
</reference>
<comment type="caution">
    <text evidence="1">The sequence shown here is derived from an EMBL/GenBank/DDBJ whole genome shotgun (WGS) entry which is preliminary data.</text>
</comment>
<proteinExistence type="predicted"/>
<evidence type="ECO:0000313" key="2">
    <source>
        <dbReference type="Proteomes" id="UP000292302"/>
    </source>
</evidence>
<organism evidence="1 2">
    <name type="scientific">Phytopseudomonas daroniae</name>
    <dbReference type="NCBI Taxonomy" id="2487519"/>
    <lineage>
        <taxon>Bacteria</taxon>
        <taxon>Pseudomonadati</taxon>
        <taxon>Pseudomonadota</taxon>
        <taxon>Gammaproteobacteria</taxon>
        <taxon>Pseudomonadales</taxon>
        <taxon>Pseudomonadaceae</taxon>
        <taxon>Phytopseudomonas</taxon>
    </lineage>
</organism>
<dbReference type="Proteomes" id="UP000292302">
    <property type="component" value="Unassembled WGS sequence"/>
</dbReference>
<gene>
    <name evidence="1" type="ORF">DNK06_05195</name>
</gene>